<evidence type="ECO:0000256" key="1">
    <source>
        <dbReference type="SAM" id="Phobius"/>
    </source>
</evidence>
<evidence type="ECO:0000313" key="2">
    <source>
        <dbReference type="EMBL" id="GIG88372.1"/>
    </source>
</evidence>
<keyword evidence="1" id="KW-0812">Transmembrane</keyword>
<protein>
    <submittedName>
        <fullName evidence="2">Uncharacterized protein</fullName>
    </submittedName>
</protein>
<dbReference type="RefSeq" id="WP_203866907.1">
    <property type="nucleotide sequence ID" value="NZ_BONW01000016.1"/>
</dbReference>
<accession>A0ABQ4E0W8</accession>
<gene>
    <name evidence="2" type="ORF">Pen02_33080</name>
</gene>
<keyword evidence="1" id="KW-1133">Transmembrane helix</keyword>
<dbReference type="EMBL" id="BONW01000016">
    <property type="protein sequence ID" value="GIG88372.1"/>
    <property type="molecule type" value="Genomic_DNA"/>
</dbReference>
<evidence type="ECO:0000313" key="3">
    <source>
        <dbReference type="Proteomes" id="UP000646749"/>
    </source>
</evidence>
<comment type="caution">
    <text evidence="2">The sequence shown here is derived from an EMBL/GenBank/DDBJ whole genome shotgun (WGS) entry which is preliminary data.</text>
</comment>
<sequence>MSHGRIGDAVTGAAGAAAGTVVDPKRGVRALRGQLTVPALVAFGVLLGYLLGRRLHH</sequence>
<keyword evidence="1" id="KW-0472">Membrane</keyword>
<reference evidence="2 3" key="1">
    <citation type="submission" date="2021-01" db="EMBL/GenBank/DDBJ databases">
        <title>Whole genome shotgun sequence of Plantactinospora endophytica NBRC 110450.</title>
        <authorList>
            <person name="Komaki H."/>
            <person name="Tamura T."/>
        </authorList>
    </citation>
    <scope>NUCLEOTIDE SEQUENCE [LARGE SCALE GENOMIC DNA]</scope>
    <source>
        <strain evidence="2 3">NBRC 110450</strain>
    </source>
</reference>
<name>A0ABQ4E0W8_9ACTN</name>
<proteinExistence type="predicted"/>
<organism evidence="2 3">
    <name type="scientific">Plantactinospora endophytica</name>
    <dbReference type="NCBI Taxonomy" id="673535"/>
    <lineage>
        <taxon>Bacteria</taxon>
        <taxon>Bacillati</taxon>
        <taxon>Actinomycetota</taxon>
        <taxon>Actinomycetes</taxon>
        <taxon>Micromonosporales</taxon>
        <taxon>Micromonosporaceae</taxon>
        <taxon>Plantactinospora</taxon>
    </lineage>
</organism>
<keyword evidence="3" id="KW-1185">Reference proteome</keyword>
<feature type="transmembrane region" description="Helical" evidence="1">
    <location>
        <begin position="35"/>
        <end position="52"/>
    </location>
</feature>
<dbReference type="Proteomes" id="UP000646749">
    <property type="component" value="Unassembled WGS sequence"/>
</dbReference>